<keyword evidence="2" id="KW-1185">Reference proteome</keyword>
<dbReference type="KEGG" id="cja:CJA_0036"/>
<dbReference type="Pfam" id="PF11456">
    <property type="entry name" value="DUF3019"/>
    <property type="match status" value="1"/>
</dbReference>
<dbReference type="RefSeq" id="WP_012485720.1">
    <property type="nucleotide sequence ID" value="NC_010995.1"/>
</dbReference>
<evidence type="ECO:0008006" key="3">
    <source>
        <dbReference type="Google" id="ProtNLM"/>
    </source>
</evidence>
<dbReference type="HOGENOM" id="CLU_142731_1_0_6"/>
<sequence>MLEFSIKPRLCVLSAGEEVCRDTLEVRWSADRARSLCLYRADDDQPLRCWEQATKGSFNFELSARATTRFQLREQGAGEPLGQQDFRVVHEERKYRHPRRNPWSFF</sequence>
<dbReference type="InterPro" id="IPR021559">
    <property type="entry name" value="DUF3019"/>
</dbReference>
<protein>
    <recommendedName>
        <fullName evidence="3">Peptidoglycan-binding LysM</fullName>
    </recommendedName>
</protein>
<name>B3PFC0_CELJU</name>
<dbReference type="AlphaFoldDB" id="B3PFC0"/>
<evidence type="ECO:0000313" key="2">
    <source>
        <dbReference type="Proteomes" id="UP000001036"/>
    </source>
</evidence>
<reference evidence="1 2" key="1">
    <citation type="journal article" date="2008" name="J. Bacteriol.">
        <title>Insights into plant cell wall degradation from the genome sequence of the soil bacterium Cellvibrio japonicus.</title>
        <authorList>
            <person name="Deboy R.T."/>
            <person name="Mongodin E.F."/>
            <person name="Fouts D.E."/>
            <person name="Tailford L.E."/>
            <person name="Khouri H."/>
            <person name="Emerson J.B."/>
            <person name="Mohamoud Y."/>
            <person name="Watkins K."/>
            <person name="Henrissat B."/>
            <person name="Gilbert H.J."/>
            <person name="Nelson K.E."/>
        </authorList>
    </citation>
    <scope>NUCLEOTIDE SEQUENCE [LARGE SCALE GENOMIC DNA]</scope>
    <source>
        <strain evidence="1 2">Ueda107</strain>
    </source>
</reference>
<gene>
    <name evidence="1" type="ordered locus">CJA_0036</name>
</gene>
<dbReference type="STRING" id="498211.CJA_0036"/>
<proteinExistence type="predicted"/>
<dbReference type="Proteomes" id="UP000001036">
    <property type="component" value="Chromosome"/>
</dbReference>
<organism evidence="1 2">
    <name type="scientific">Cellvibrio japonicus (strain Ueda107)</name>
    <name type="common">Pseudomonas fluorescens subsp. cellulosa</name>
    <dbReference type="NCBI Taxonomy" id="498211"/>
    <lineage>
        <taxon>Bacteria</taxon>
        <taxon>Pseudomonadati</taxon>
        <taxon>Pseudomonadota</taxon>
        <taxon>Gammaproteobacteria</taxon>
        <taxon>Cellvibrionales</taxon>
        <taxon>Cellvibrionaceae</taxon>
        <taxon>Cellvibrio</taxon>
    </lineage>
</organism>
<evidence type="ECO:0000313" key="1">
    <source>
        <dbReference type="EMBL" id="ACE83789.1"/>
    </source>
</evidence>
<accession>B3PFC0</accession>
<dbReference type="EMBL" id="CP000934">
    <property type="protein sequence ID" value="ACE83789.1"/>
    <property type="molecule type" value="Genomic_DNA"/>
</dbReference>
<dbReference type="eggNOG" id="ENOG50337D7">
    <property type="taxonomic scope" value="Bacteria"/>
</dbReference>